<comment type="caution">
    <text evidence="2">The sequence shown here is derived from an EMBL/GenBank/DDBJ whole genome shotgun (WGS) entry which is preliminary data.</text>
</comment>
<dbReference type="AlphaFoldDB" id="A0A848DH56"/>
<dbReference type="Proteomes" id="UP000586918">
    <property type="component" value="Unassembled WGS sequence"/>
</dbReference>
<dbReference type="PANTHER" id="PTHR12993:SF29">
    <property type="entry name" value="BLR3841 PROTEIN"/>
    <property type="match status" value="1"/>
</dbReference>
<dbReference type="Pfam" id="PF02585">
    <property type="entry name" value="PIG-L"/>
    <property type="match status" value="1"/>
</dbReference>
<dbReference type="GO" id="GO:0016137">
    <property type="term" value="P:glycoside metabolic process"/>
    <property type="evidence" value="ECO:0007669"/>
    <property type="project" value="UniProtKB-ARBA"/>
</dbReference>
<accession>A0A848DH56</accession>
<dbReference type="GO" id="GO:0016811">
    <property type="term" value="F:hydrolase activity, acting on carbon-nitrogen (but not peptide) bonds, in linear amides"/>
    <property type="evidence" value="ECO:0007669"/>
    <property type="project" value="TreeGrafter"/>
</dbReference>
<evidence type="ECO:0000313" key="2">
    <source>
        <dbReference type="EMBL" id="NMH91987.1"/>
    </source>
</evidence>
<dbReference type="SUPFAM" id="SSF102588">
    <property type="entry name" value="LmbE-like"/>
    <property type="match status" value="1"/>
</dbReference>
<sequence length="243" mass="26659">MSENTTPSVLVISAHAADFVWRAGGAIALSAQRGSAVHVVCLSFGERGESQGLWKQEGMTLDRVKQTRREQASAAAEVLGASIEFLDLGDYPLRVDEAAQDRIVAVMRERQPEVLLTHVANDPYNRDHNLAHETTLLTRMVAQAHGHDRSTTPLGAPQVLKFEPHQPEVCGFTPDLLLDITPVFDVKVKAMQSMSGAQGHLVQYYTDLGIRRGVQAVRNGAPKTVTHAEAYQRTFPTVGEELR</sequence>
<keyword evidence="3" id="KW-1185">Reference proteome</keyword>
<keyword evidence="1" id="KW-0862">Zinc</keyword>
<gene>
    <name evidence="2" type="ORF">HF519_10475</name>
</gene>
<proteinExistence type="predicted"/>
<dbReference type="EMBL" id="JAAXKZ010000029">
    <property type="protein sequence ID" value="NMH91987.1"/>
    <property type="molecule type" value="Genomic_DNA"/>
</dbReference>
<dbReference type="InterPro" id="IPR024078">
    <property type="entry name" value="LmbE-like_dom_sf"/>
</dbReference>
<dbReference type="RefSeq" id="WP_169412609.1">
    <property type="nucleotide sequence ID" value="NZ_JAAXKZ010000029.1"/>
</dbReference>
<name>A0A848DH56_9PSEU</name>
<evidence type="ECO:0000256" key="1">
    <source>
        <dbReference type="ARBA" id="ARBA00022833"/>
    </source>
</evidence>
<protein>
    <submittedName>
        <fullName evidence="2">PIG-L family deacetylase</fullName>
    </submittedName>
</protein>
<evidence type="ECO:0000313" key="3">
    <source>
        <dbReference type="Proteomes" id="UP000586918"/>
    </source>
</evidence>
<organism evidence="2 3">
    <name type="scientific">Pseudonocardia bannensis</name>
    <dbReference type="NCBI Taxonomy" id="630973"/>
    <lineage>
        <taxon>Bacteria</taxon>
        <taxon>Bacillati</taxon>
        <taxon>Actinomycetota</taxon>
        <taxon>Actinomycetes</taxon>
        <taxon>Pseudonocardiales</taxon>
        <taxon>Pseudonocardiaceae</taxon>
        <taxon>Pseudonocardia</taxon>
    </lineage>
</organism>
<dbReference type="Gene3D" id="3.40.50.10320">
    <property type="entry name" value="LmbE-like"/>
    <property type="match status" value="1"/>
</dbReference>
<dbReference type="PANTHER" id="PTHR12993">
    <property type="entry name" value="N-ACETYLGLUCOSAMINYL-PHOSPHATIDYLINOSITOL DE-N-ACETYLASE-RELATED"/>
    <property type="match status" value="1"/>
</dbReference>
<reference evidence="2 3" key="1">
    <citation type="submission" date="2020-04" db="EMBL/GenBank/DDBJ databases">
        <authorList>
            <person name="Klaysubun C."/>
            <person name="Duangmal K."/>
            <person name="Lipun K."/>
        </authorList>
    </citation>
    <scope>NUCLEOTIDE SEQUENCE [LARGE SCALE GENOMIC DNA]</scope>
    <source>
        <strain evidence="2 3">DSM 45300</strain>
    </source>
</reference>
<dbReference type="InterPro" id="IPR003737">
    <property type="entry name" value="GlcNAc_PI_deacetylase-related"/>
</dbReference>